<dbReference type="SUPFAM" id="SSF53187">
    <property type="entry name" value="Zn-dependent exopeptidases"/>
    <property type="match status" value="1"/>
</dbReference>
<dbReference type="EMBL" id="PCWA01000096">
    <property type="protein sequence ID" value="PIQ88602.1"/>
    <property type="molecule type" value="Genomic_DNA"/>
</dbReference>
<name>A0A2H0LW35_9BACT</name>
<proteinExistence type="predicted"/>
<organism evidence="5 6">
    <name type="scientific">Candidatus Ghiorseimicrobium undicola</name>
    <dbReference type="NCBI Taxonomy" id="1974746"/>
    <lineage>
        <taxon>Bacteria</taxon>
        <taxon>Pseudomonadati</taxon>
        <taxon>Candidatus Omnitrophota</taxon>
        <taxon>Candidatus Ghiorseimicrobium</taxon>
    </lineage>
</organism>
<dbReference type="InterPro" id="IPR050695">
    <property type="entry name" value="N-acetylmuramoyl_amidase_3"/>
</dbReference>
<dbReference type="GO" id="GO:0030288">
    <property type="term" value="C:outer membrane-bounded periplasmic space"/>
    <property type="evidence" value="ECO:0007669"/>
    <property type="project" value="TreeGrafter"/>
</dbReference>
<dbReference type="GO" id="GO:0008745">
    <property type="term" value="F:N-acetylmuramoyl-L-alanine amidase activity"/>
    <property type="evidence" value="ECO:0007669"/>
    <property type="project" value="UniProtKB-EC"/>
</dbReference>
<dbReference type="CDD" id="cd02696">
    <property type="entry name" value="MurNAc-LAA"/>
    <property type="match status" value="1"/>
</dbReference>
<sequence length="373" mass="41587">MYKRNRTKVILSLFLLFAVFLPGCASSRPLPLDNYSVNILNLDGRQYLPLLDICRKESISWAYDHIAGVFTLAKDGAEAKLMLDSSAVLVGADTRNLKFPFKMHKGEPVISNDFTSIILNKFSSSVVPLSKKRPSYYNIKRICLDAGHGGKDPGAVGAKFCLKEKDVNLDIAKRMKKELERQGIEVIMTRSDDTFIPLDGRCRIANEGEADLFISVHSNANKRRSMSGFEVYYISDSADDSSRALALASDRNSLSVQQAGLYFDKKSAYGISKSMQAIIWDLILAQNRPESVELAHHICKLCSDDIGVKVLGVKGANFLVLKNTHMPAILVEVGFISNAREEKFLKNSFYRQQIAESLAAGILSYKRHVENTY</sequence>
<evidence type="ECO:0000256" key="2">
    <source>
        <dbReference type="ARBA" id="ARBA00011901"/>
    </source>
</evidence>
<dbReference type="FunFam" id="3.40.630.40:FF:000005">
    <property type="entry name" value="N-acetylmuramoyl-L-alanine amidase (AmiA)"/>
    <property type="match status" value="1"/>
</dbReference>
<reference evidence="5 6" key="1">
    <citation type="submission" date="2017-09" db="EMBL/GenBank/DDBJ databases">
        <title>Depth-based differentiation of microbial function through sediment-hosted aquifers and enrichment of novel symbionts in the deep terrestrial subsurface.</title>
        <authorList>
            <person name="Probst A.J."/>
            <person name="Ladd B."/>
            <person name="Jarett J.K."/>
            <person name="Geller-Mcgrath D.E."/>
            <person name="Sieber C.M."/>
            <person name="Emerson J.B."/>
            <person name="Anantharaman K."/>
            <person name="Thomas B.C."/>
            <person name="Malmstrom R."/>
            <person name="Stieglmeier M."/>
            <person name="Klingl A."/>
            <person name="Woyke T."/>
            <person name="Ryan C.M."/>
            <person name="Banfield J.F."/>
        </authorList>
    </citation>
    <scope>NUCLEOTIDE SEQUENCE [LARGE SCALE GENOMIC DNA]</scope>
    <source>
        <strain evidence="5">CG11_big_fil_rev_8_21_14_0_20_42_13</strain>
    </source>
</reference>
<dbReference type="AlphaFoldDB" id="A0A2H0LW35"/>
<evidence type="ECO:0000259" key="4">
    <source>
        <dbReference type="SMART" id="SM00646"/>
    </source>
</evidence>
<accession>A0A2H0LW35</accession>
<dbReference type="InterPro" id="IPR002508">
    <property type="entry name" value="MurNAc-LAA_cat"/>
</dbReference>
<evidence type="ECO:0000313" key="5">
    <source>
        <dbReference type="EMBL" id="PIQ88602.1"/>
    </source>
</evidence>
<evidence type="ECO:0000256" key="3">
    <source>
        <dbReference type="ARBA" id="ARBA00022801"/>
    </source>
</evidence>
<dbReference type="Pfam" id="PF01520">
    <property type="entry name" value="Amidase_3"/>
    <property type="match status" value="1"/>
</dbReference>
<evidence type="ECO:0000313" key="6">
    <source>
        <dbReference type="Proteomes" id="UP000229641"/>
    </source>
</evidence>
<dbReference type="PANTHER" id="PTHR30404">
    <property type="entry name" value="N-ACETYLMURAMOYL-L-ALANINE AMIDASE"/>
    <property type="match status" value="1"/>
</dbReference>
<dbReference type="SMART" id="SM00646">
    <property type="entry name" value="Ami_3"/>
    <property type="match status" value="1"/>
</dbReference>
<protein>
    <recommendedName>
        <fullName evidence="2">N-acetylmuramoyl-L-alanine amidase</fullName>
        <ecNumber evidence="2">3.5.1.28</ecNumber>
    </recommendedName>
</protein>
<comment type="catalytic activity">
    <reaction evidence="1">
        <text>Hydrolyzes the link between N-acetylmuramoyl residues and L-amino acid residues in certain cell-wall glycopeptides.</text>
        <dbReference type="EC" id="3.5.1.28"/>
    </reaction>
</comment>
<dbReference type="EC" id="3.5.1.28" evidence="2"/>
<keyword evidence="3" id="KW-0378">Hydrolase</keyword>
<dbReference type="PANTHER" id="PTHR30404:SF0">
    <property type="entry name" value="N-ACETYLMURAMOYL-L-ALANINE AMIDASE AMIC"/>
    <property type="match status" value="1"/>
</dbReference>
<dbReference type="GO" id="GO:0009253">
    <property type="term" value="P:peptidoglycan catabolic process"/>
    <property type="evidence" value="ECO:0007669"/>
    <property type="project" value="InterPro"/>
</dbReference>
<gene>
    <name evidence="5" type="ORF">COV72_07675</name>
</gene>
<dbReference type="Gene3D" id="3.40.630.40">
    <property type="entry name" value="Zn-dependent exopeptidases"/>
    <property type="match status" value="1"/>
</dbReference>
<feature type="domain" description="MurNAc-LAA" evidence="4">
    <location>
        <begin position="202"/>
        <end position="363"/>
    </location>
</feature>
<evidence type="ECO:0000256" key="1">
    <source>
        <dbReference type="ARBA" id="ARBA00001561"/>
    </source>
</evidence>
<dbReference type="Proteomes" id="UP000229641">
    <property type="component" value="Unassembled WGS sequence"/>
</dbReference>
<comment type="caution">
    <text evidence="5">The sequence shown here is derived from an EMBL/GenBank/DDBJ whole genome shotgun (WGS) entry which is preliminary data.</text>
</comment>